<proteinExistence type="predicted"/>
<name>A0A197JFT9_9FUNG</name>
<evidence type="ECO:0000259" key="2">
    <source>
        <dbReference type="PROSITE" id="PS50076"/>
    </source>
</evidence>
<feature type="compositionally biased region" description="Polar residues" evidence="1">
    <location>
        <begin position="29"/>
        <end position="41"/>
    </location>
</feature>
<evidence type="ECO:0000256" key="1">
    <source>
        <dbReference type="SAM" id="MobiDB-lite"/>
    </source>
</evidence>
<dbReference type="SMART" id="SM00271">
    <property type="entry name" value="DnaJ"/>
    <property type="match status" value="1"/>
</dbReference>
<evidence type="ECO:0000313" key="4">
    <source>
        <dbReference type="Proteomes" id="UP000078512"/>
    </source>
</evidence>
<sequence>MSFIPNLTYSIASTVWSGTSAALGKGQQGKPNPATTTTVTGPGSHHHHHHHHHSHHHSHSRDSTGNSSNNKRYSSSSSSHSRRQSSSNYNFSRSHPNGPSSTNGNTSSSTTPMTPPHSPNHYSHSGSSSERRSARKRNPSISSMPRTPPSSPQLDNATAFEAGHSPYNFSRKKPQGGAADGQGGNSSSSRSSSQQHSSSANGYNKRNTYPNAHTNDSSRRGNYNNNNSSSNNGSNNDNNAKENGSQPKTPATAEERYKIVDDILETENLYRVLAVNRNATSEEIRRAYIAKSRVCHPDKFPEYPRATEAFQKLSLAYETLSKPSSRFVYDSTGGSSGKSMLGSDETLQSVLSQVFFEFMDGDFEVIRNMINTMNNTAGGVRLGDDVIGVIEEMFLRLRFVLHGCKKYMTLVHDQVQQLGEIHHSMRSLAYLDVLGRFRLTLKLSKVMLTIPMIIQDEMKREMAVAAALEGASEQDDANAKKNAGIVGTVFLNDRVETVLKKVVSAIETGERWV</sequence>
<dbReference type="SUPFAM" id="SSF46565">
    <property type="entry name" value="Chaperone J-domain"/>
    <property type="match status" value="1"/>
</dbReference>
<organism evidence="3 4">
    <name type="scientific">Linnemannia elongata AG-77</name>
    <dbReference type="NCBI Taxonomy" id="1314771"/>
    <lineage>
        <taxon>Eukaryota</taxon>
        <taxon>Fungi</taxon>
        <taxon>Fungi incertae sedis</taxon>
        <taxon>Mucoromycota</taxon>
        <taxon>Mortierellomycotina</taxon>
        <taxon>Mortierellomycetes</taxon>
        <taxon>Mortierellales</taxon>
        <taxon>Mortierellaceae</taxon>
        <taxon>Linnemannia</taxon>
    </lineage>
</organism>
<feature type="region of interest" description="Disordered" evidence="1">
    <location>
        <begin position="22"/>
        <end position="253"/>
    </location>
</feature>
<dbReference type="Pfam" id="PF00226">
    <property type="entry name" value="DnaJ"/>
    <property type="match status" value="1"/>
</dbReference>
<feature type="compositionally biased region" description="Low complexity" evidence="1">
    <location>
        <begin position="220"/>
        <end position="238"/>
    </location>
</feature>
<keyword evidence="4" id="KW-1185">Reference proteome</keyword>
<evidence type="ECO:0000313" key="3">
    <source>
        <dbReference type="EMBL" id="OAQ23990.1"/>
    </source>
</evidence>
<dbReference type="InterPro" id="IPR001623">
    <property type="entry name" value="DnaJ_domain"/>
</dbReference>
<dbReference type="PROSITE" id="PS50076">
    <property type="entry name" value="DNAJ_2"/>
    <property type="match status" value="1"/>
</dbReference>
<gene>
    <name evidence="3" type="ORF">K457DRAFT_142424</name>
</gene>
<feature type="compositionally biased region" description="Low complexity" evidence="1">
    <location>
        <begin position="185"/>
        <end position="199"/>
    </location>
</feature>
<dbReference type="OrthoDB" id="259708at2759"/>
<dbReference type="EMBL" id="KV442104">
    <property type="protein sequence ID" value="OAQ23990.1"/>
    <property type="molecule type" value="Genomic_DNA"/>
</dbReference>
<dbReference type="Proteomes" id="UP000078512">
    <property type="component" value="Unassembled WGS sequence"/>
</dbReference>
<dbReference type="Gene3D" id="1.10.287.110">
    <property type="entry name" value="DnaJ domain"/>
    <property type="match status" value="1"/>
</dbReference>
<feature type="compositionally biased region" description="Low complexity" evidence="1">
    <location>
        <begin position="66"/>
        <end position="112"/>
    </location>
</feature>
<reference evidence="3 4" key="1">
    <citation type="submission" date="2016-05" db="EMBL/GenBank/DDBJ databases">
        <title>Genome sequencing reveals origins of a unique bacterial endosymbiosis in the earliest lineages of terrestrial Fungi.</title>
        <authorList>
            <consortium name="DOE Joint Genome Institute"/>
            <person name="Uehling J."/>
            <person name="Gryganskyi A."/>
            <person name="Hameed K."/>
            <person name="Tschaplinski T."/>
            <person name="Misztal P."/>
            <person name="Wu S."/>
            <person name="Desiro A."/>
            <person name="Vande Pol N."/>
            <person name="Du Z.-Y."/>
            <person name="Zienkiewicz A."/>
            <person name="Zienkiewicz K."/>
            <person name="Morin E."/>
            <person name="Tisserant E."/>
            <person name="Splivallo R."/>
            <person name="Hainaut M."/>
            <person name="Henrissat B."/>
            <person name="Ohm R."/>
            <person name="Kuo A."/>
            <person name="Yan J."/>
            <person name="Lipzen A."/>
            <person name="Nolan M."/>
            <person name="Labutti K."/>
            <person name="Barry K."/>
            <person name="Goldstein A."/>
            <person name="Labbe J."/>
            <person name="Schadt C."/>
            <person name="Tuskan G."/>
            <person name="Grigoriev I."/>
            <person name="Martin F."/>
            <person name="Vilgalys R."/>
            <person name="Bonito G."/>
        </authorList>
    </citation>
    <scope>NUCLEOTIDE SEQUENCE [LARGE SCALE GENOMIC DNA]</scope>
    <source>
        <strain evidence="3 4">AG-77</strain>
    </source>
</reference>
<feature type="domain" description="J" evidence="2">
    <location>
        <begin position="268"/>
        <end position="333"/>
    </location>
</feature>
<dbReference type="InterPro" id="IPR052763">
    <property type="entry name" value="DnaJ_C4"/>
</dbReference>
<dbReference type="PANTHER" id="PTHR44825:SF1">
    <property type="entry name" value="DNAJ HOMOLOG SUBFAMILY C MEMBER 4"/>
    <property type="match status" value="1"/>
</dbReference>
<accession>A0A197JFT9</accession>
<dbReference type="PANTHER" id="PTHR44825">
    <property type="match status" value="1"/>
</dbReference>
<dbReference type="PRINTS" id="PR00625">
    <property type="entry name" value="JDOMAIN"/>
</dbReference>
<dbReference type="InterPro" id="IPR036869">
    <property type="entry name" value="J_dom_sf"/>
</dbReference>
<feature type="compositionally biased region" description="Polar residues" evidence="1">
    <location>
        <begin position="200"/>
        <end position="214"/>
    </location>
</feature>
<dbReference type="STRING" id="1314771.A0A197JFT9"/>
<feature type="compositionally biased region" description="Basic residues" evidence="1">
    <location>
        <begin position="44"/>
        <end position="59"/>
    </location>
</feature>
<dbReference type="AlphaFoldDB" id="A0A197JFT9"/>
<feature type="compositionally biased region" description="Low complexity" evidence="1">
    <location>
        <begin position="119"/>
        <end position="128"/>
    </location>
</feature>
<dbReference type="CDD" id="cd06257">
    <property type="entry name" value="DnaJ"/>
    <property type="match status" value="1"/>
</dbReference>
<protein>
    <submittedName>
        <fullName evidence="3">DnaJ-domain-containing protein</fullName>
    </submittedName>
</protein>